<evidence type="ECO:0000256" key="2">
    <source>
        <dbReference type="SAM" id="MobiDB-lite"/>
    </source>
</evidence>
<feature type="domain" description="PPM-type phosphatase" evidence="3">
    <location>
        <begin position="253"/>
        <end position="417"/>
    </location>
</feature>
<reference evidence="5 6" key="1">
    <citation type="submission" date="2019-04" db="EMBL/GenBank/DDBJ databases">
        <title>Streptomyces sp. nov. Bv016 isolated from bark of Buahinia variegata.</title>
        <authorList>
            <person name="Kanchanasin P."/>
            <person name="Tanasupawat S."/>
            <person name="Yuki M."/>
            <person name="Kudo T."/>
        </authorList>
    </citation>
    <scope>NUCLEOTIDE SEQUENCE [LARGE SCALE GENOMIC DNA]</scope>
    <source>
        <strain evidence="5 6">JCM 4765</strain>
    </source>
</reference>
<dbReference type="EMBL" id="SRRU01000014">
    <property type="protein sequence ID" value="TGN75081.1"/>
    <property type="molecule type" value="Genomic_DNA"/>
</dbReference>
<dbReference type="SUPFAM" id="SSF55785">
    <property type="entry name" value="PYP-like sensor domain (PAS domain)"/>
    <property type="match status" value="1"/>
</dbReference>
<comment type="caution">
    <text evidence="5">The sequence shown here is derived from an EMBL/GenBank/DDBJ whole genome shotgun (WGS) entry which is preliminary data.</text>
</comment>
<feature type="region of interest" description="Disordered" evidence="2">
    <location>
        <begin position="329"/>
        <end position="350"/>
    </location>
</feature>
<accession>A0A4Z1D0E8</accession>
<evidence type="ECO:0000259" key="4">
    <source>
        <dbReference type="Pfam" id="PF08447"/>
    </source>
</evidence>
<gene>
    <name evidence="5" type="ORF">E5082_29560</name>
</gene>
<dbReference type="PANTHER" id="PTHR43156:SF2">
    <property type="entry name" value="STAGE II SPORULATION PROTEIN E"/>
    <property type="match status" value="1"/>
</dbReference>
<evidence type="ECO:0000256" key="1">
    <source>
        <dbReference type="ARBA" id="ARBA00022801"/>
    </source>
</evidence>
<organism evidence="5 6">
    <name type="scientific">Streptomyces griseoluteus</name>
    <dbReference type="NCBI Taxonomy" id="29306"/>
    <lineage>
        <taxon>Bacteria</taxon>
        <taxon>Bacillati</taxon>
        <taxon>Actinomycetota</taxon>
        <taxon>Actinomycetes</taxon>
        <taxon>Kitasatosporales</taxon>
        <taxon>Streptomycetaceae</taxon>
        <taxon>Streptomyces</taxon>
    </lineage>
</organism>
<keyword evidence="1" id="KW-0378">Hydrolase</keyword>
<dbReference type="AlphaFoldDB" id="A0A4Z1D0E8"/>
<dbReference type="InterPro" id="IPR000014">
    <property type="entry name" value="PAS"/>
</dbReference>
<dbReference type="PANTHER" id="PTHR43156">
    <property type="entry name" value="STAGE II SPORULATION PROTEIN E-RELATED"/>
    <property type="match status" value="1"/>
</dbReference>
<dbReference type="Gene3D" id="3.30.450.20">
    <property type="entry name" value="PAS domain"/>
    <property type="match status" value="1"/>
</dbReference>
<dbReference type="GO" id="GO:0016791">
    <property type="term" value="F:phosphatase activity"/>
    <property type="evidence" value="ECO:0007669"/>
    <property type="project" value="TreeGrafter"/>
</dbReference>
<feature type="compositionally biased region" description="Pro residues" evidence="2">
    <location>
        <begin position="209"/>
        <end position="221"/>
    </location>
</feature>
<name>A0A4Z1D0E8_STRGP</name>
<protein>
    <submittedName>
        <fullName evidence="5">Phosphatase</fullName>
    </submittedName>
</protein>
<dbReference type="CDD" id="cd00130">
    <property type="entry name" value="PAS"/>
    <property type="match status" value="1"/>
</dbReference>
<feature type="domain" description="PAS fold-3" evidence="4">
    <location>
        <begin position="106"/>
        <end position="188"/>
    </location>
</feature>
<keyword evidence="6" id="KW-1185">Reference proteome</keyword>
<dbReference type="InterPro" id="IPR052016">
    <property type="entry name" value="Bact_Sigma-Reg"/>
</dbReference>
<dbReference type="InterPro" id="IPR001610">
    <property type="entry name" value="PAC"/>
</dbReference>
<evidence type="ECO:0000313" key="5">
    <source>
        <dbReference type="EMBL" id="TGN75081.1"/>
    </source>
</evidence>
<dbReference type="SMART" id="SM00086">
    <property type="entry name" value="PAC"/>
    <property type="match status" value="1"/>
</dbReference>
<dbReference type="InterPro" id="IPR035965">
    <property type="entry name" value="PAS-like_dom_sf"/>
</dbReference>
<dbReference type="InterPro" id="IPR001932">
    <property type="entry name" value="PPM-type_phosphatase-like_dom"/>
</dbReference>
<dbReference type="Gene3D" id="2.10.70.100">
    <property type="match status" value="1"/>
</dbReference>
<dbReference type="InterPro" id="IPR013655">
    <property type="entry name" value="PAS_fold_3"/>
</dbReference>
<feature type="region of interest" description="Disordered" evidence="2">
    <location>
        <begin position="202"/>
        <end position="224"/>
    </location>
</feature>
<dbReference type="Pfam" id="PF08447">
    <property type="entry name" value="PAS_3"/>
    <property type="match status" value="1"/>
</dbReference>
<sequence>MGQVPYADYDLTGAALSLRDRTNHSSKTLAYARSTPVSCVAKSLTGHRGLCHSRSAPSVPPGPTVPSECVMPPSVSADRPPAGHPEGVPSGRVGRAEWGLLTDEADWSVELYRILGLDPSAPALTLDELPALVHEEDRPRLTAMVTGCLVDARPIDGEFRVRRPDDSVRTVHMRGEPVLGTDGDAVSMWALIRDVSELQLQARPSGTAPEPPPARRPPLQGPPTLDLAVHHTAGAPPVPAAADWCDVLELPGGALLLSVGDLTGPDPATLLGAVHGLALAAIPPAQLLAILNQLKTTTFLRGAVCCRYEPQNRNFTWARSGRPVPLLFRDGTGRRLTAPDDPPPGADSPYGQAELALRPGDLLMLHTERLSEPDVARLLGLGPRLSTAPTARECVRLLAGELGAGRHGDACVLVARVSG</sequence>
<proteinExistence type="predicted"/>
<dbReference type="Pfam" id="PF07228">
    <property type="entry name" value="SpoIIE"/>
    <property type="match status" value="1"/>
</dbReference>
<dbReference type="Gene3D" id="3.60.40.10">
    <property type="entry name" value="PPM-type phosphatase domain"/>
    <property type="match status" value="1"/>
</dbReference>
<dbReference type="Proteomes" id="UP000298513">
    <property type="component" value="Unassembled WGS sequence"/>
</dbReference>
<dbReference type="InterPro" id="IPR036457">
    <property type="entry name" value="PPM-type-like_dom_sf"/>
</dbReference>
<evidence type="ECO:0000313" key="6">
    <source>
        <dbReference type="Proteomes" id="UP000298513"/>
    </source>
</evidence>
<evidence type="ECO:0000259" key="3">
    <source>
        <dbReference type="Pfam" id="PF07228"/>
    </source>
</evidence>